<dbReference type="AlphaFoldDB" id="A0ABD6AJT0"/>
<feature type="compositionally biased region" description="Basic and acidic residues" evidence="1">
    <location>
        <begin position="24"/>
        <end position="42"/>
    </location>
</feature>
<accession>A0ABD6AJT0</accession>
<sequence length="119" mass="13222">MSAAPLSDVNHVPDEALAALDAFGEGHLRGDPPPVRERLRSDLRLRIDPTGDGRTARCRFETEHARAPPTLRDRGSFLATYVDGVDDGLRAWGIEPPEAYEYAETVDGWHRYVGTLRLP</sequence>
<feature type="region of interest" description="Disordered" evidence="1">
    <location>
        <begin position="23"/>
        <end position="42"/>
    </location>
</feature>
<dbReference type="EMBL" id="JBHTBL010000003">
    <property type="protein sequence ID" value="MFC7323759.1"/>
    <property type="molecule type" value="Genomic_DNA"/>
</dbReference>
<dbReference type="Proteomes" id="UP001596545">
    <property type="component" value="Unassembled WGS sequence"/>
</dbReference>
<evidence type="ECO:0000256" key="1">
    <source>
        <dbReference type="SAM" id="MobiDB-lite"/>
    </source>
</evidence>
<name>A0ABD6AJT0_9EURY</name>
<proteinExistence type="predicted"/>
<reference evidence="2 3" key="1">
    <citation type="journal article" date="2019" name="Int. J. Syst. Evol. Microbiol.">
        <title>The Global Catalogue of Microorganisms (GCM) 10K type strain sequencing project: providing services to taxonomists for standard genome sequencing and annotation.</title>
        <authorList>
            <consortium name="The Broad Institute Genomics Platform"/>
            <consortium name="The Broad Institute Genome Sequencing Center for Infectious Disease"/>
            <person name="Wu L."/>
            <person name="Ma J."/>
        </authorList>
    </citation>
    <scope>NUCLEOTIDE SEQUENCE [LARGE SCALE GENOMIC DNA]</scope>
    <source>
        <strain evidence="2 3">CGMCC 1.12554</strain>
    </source>
</reference>
<dbReference type="RefSeq" id="WP_256410041.1">
    <property type="nucleotide sequence ID" value="NZ_JANHDN010000009.1"/>
</dbReference>
<organism evidence="2 3">
    <name type="scientific">Halorubrum rutilum</name>
    <dbReference type="NCBI Taxonomy" id="1364933"/>
    <lineage>
        <taxon>Archaea</taxon>
        <taxon>Methanobacteriati</taxon>
        <taxon>Methanobacteriota</taxon>
        <taxon>Stenosarchaea group</taxon>
        <taxon>Halobacteria</taxon>
        <taxon>Halobacteriales</taxon>
        <taxon>Haloferacaceae</taxon>
        <taxon>Halorubrum</taxon>
    </lineage>
</organism>
<protein>
    <submittedName>
        <fullName evidence="2">Uncharacterized protein</fullName>
    </submittedName>
</protein>
<evidence type="ECO:0000313" key="3">
    <source>
        <dbReference type="Proteomes" id="UP001596545"/>
    </source>
</evidence>
<evidence type="ECO:0000313" key="2">
    <source>
        <dbReference type="EMBL" id="MFC7323759.1"/>
    </source>
</evidence>
<keyword evidence="3" id="KW-1185">Reference proteome</keyword>
<gene>
    <name evidence="2" type="ORF">ACFQMF_04095</name>
</gene>
<comment type="caution">
    <text evidence="2">The sequence shown here is derived from an EMBL/GenBank/DDBJ whole genome shotgun (WGS) entry which is preliminary data.</text>
</comment>